<dbReference type="FunFam" id="3.40.50.800:FF:000003">
    <property type="entry name" value="Threonine--tRNA ligase 2, cytoplasmic"/>
    <property type="match status" value="1"/>
</dbReference>
<dbReference type="InterPro" id="IPR012675">
    <property type="entry name" value="Beta-grasp_dom_sf"/>
</dbReference>
<gene>
    <name evidence="16" type="ORF">D9758_014112</name>
</gene>
<dbReference type="PRINTS" id="PR01047">
    <property type="entry name" value="TRNASYNTHTHR"/>
</dbReference>
<evidence type="ECO:0000256" key="13">
    <source>
        <dbReference type="ARBA" id="ARBA00049515"/>
    </source>
</evidence>
<keyword evidence="9" id="KW-0067">ATP-binding</keyword>
<dbReference type="Proteomes" id="UP000559256">
    <property type="component" value="Unassembled WGS sequence"/>
</dbReference>
<comment type="subcellular location">
    <subcellularLocation>
        <location evidence="1">Cytoplasm</location>
    </subcellularLocation>
</comment>
<dbReference type="InterPro" id="IPR004095">
    <property type="entry name" value="TGS"/>
</dbReference>
<dbReference type="InterPro" id="IPR002320">
    <property type="entry name" value="Thr-tRNA-ligase_IIa"/>
</dbReference>
<accession>A0A8H5CDZ9</accession>
<evidence type="ECO:0000259" key="15">
    <source>
        <dbReference type="PROSITE" id="PS51880"/>
    </source>
</evidence>
<dbReference type="SUPFAM" id="SSF55681">
    <property type="entry name" value="Class II aaRS and biotin synthetases"/>
    <property type="match status" value="1"/>
</dbReference>
<dbReference type="CDD" id="cd01667">
    <property type="entry name" value="TGS_ThrRS"/>
    <property type="match status" value="1"/>
</dbReference>
<dbReference type="GO" id="GO:0006435">
    <property type="term" value="P:threonyl-tRNA aminoacylation"/>
    <property type="evidence" value="ECO:0007669"/>
    <property type="project" value="InterPro"/>
</dbReference>
<evidence type="ECO:0000259" key="14">
    <source>
        <dbReference type="PROSITE" id="PS50862"/>
    </source>
</evidence>
<comment type="caution">
    <text evidence="16">The sequence shown here is derived from an EMBL/GenBank/DDBJ whole genome shotgun (WGS) entry which is preliminary data.</text>
</comment>
<protein>
    <recommendedName>
        <fullName evidence="3">threonine--tRNA ligase</fullName>
        <ecNumber evidence="3">6.1.1.3</ecNumber>
    </recommendedName>
    <alternativeName>
        <fullName evidence="12">Threonyl-tRNA synthetase</fullName>
    </alternativeName>
</protein>
<sequence length="786" mass="90147">MLAHRSLLSPYLRVRSLARHVRPRYSLLRFPQPRYCSAMTTPVASTSQPIAPQKEKAAKKAKATSDSAYPLELQPPPEFFEHRIKLFEQLKAEYDEAIKAKPREEITITLLDGNERKGTSWETSPMDVAREISKSLSEKLVIAKVDGEVWDLERPLEASCKLELLDFDHPEGKRVFWHSSAHVLGEAAERHYGCHLCLGPPTEDGFFYEMGIQDRPVTNTDYPALEKVAEMAIKDKQKFERLVVSKENLLKMFGYNKYKRYLIESKVPDGTSTTVYRCGPMIDLCVGPHIPHTGKIKAFMVTKNSASYFLGDANNDSLQRIYGISFPDKKQLTEYKAFLAEAAKRDHRKIGKDQELFFFNDLSPGSCFFLPHGTRIYNTLLELMRSEYWKRGYQEVISPNMFNSKLWETSGHWQNYAEGMFTLDIEKEKWGLKPMNCPGHCLIFDSKDRSYRELPIRMAEFGIIHRNEASGALTGLTRVRRFMQDDTHVFCMPSQLEEEISALFDFMQHIYGLFGFEFYLELSTRPEKFLGEIKTWDVAEEVRTVLQARHTPYTIHATHTQPLIPATQNSPRKTLPRQMGTQPRDGAFYGPKIDITIRDALKRSFQCATIQLDFQLPERFNLKYRSAEDFGNPDKPASRPVIIHRAILGSLERFIAIITEHFAGKWPFWLSPRQVVVIPVAAPYKDYASEIANKLTSLGMYADVDNSDNTLPKKIRNGEIAQYNFILVVGQEELDARSVNVRNRDDVGTKNKGEMVPLDTVIEKFLDLKNSKRLENRFATDSSAQA</sequence>
<dbReference type="OrthoDB" id="5423599at2759"/>
<dbReference type="PROSITE" id="PS51880">
    <property type="entry name" value="TGS"/>
    <property type="match status" value="1"/>
</dbReference>
<feature type="domain" description="Aminoacyl-transfer RNA synthetases class-II family profile" evidence="14">
    <location>
        <begin position="371"/>
        <end position="667"/>
    </location>
</feature>
<dbReference type="EMBL" id="JAACJM010000189">
    <property type="protein sequence ID" value="KAF5339038.1"/>
    <property type="molecule type" value="Genomic_DNA"/>
</dbReference>
<organism evidence="16 17">
    <name type="scientific">Tetrapyrgos nigripes</name>
    <dbReference type="NCBI Taxonomy" id="182062"/>
    <lineage>
        <taxon>Eukaryota</taxon>
        <taxon>Fungi</taxon>
        <taxon>Dikarya</taxon>
        <taxon>Basidiomycota</taxon>
        <taxon>Agaricomycotina</taxon>
        <taxon>Agaricomycetes</taxon>
        <taxon>Agaricomycetidae</taxon>
        <taxon>Agaricales</taxon>
        <taxon>Marasmiineae</taxon>
        <taxon>Marasmiaceae</taxon>
        <taxon>Tetrapyrgos</taxon>
    </lineage>
</organism>
<dbReference type="GO" id="GO:0004829">
    <property type="term" value="F:threonine-tRNA ligase activity"/>
    <property type="evidence" value="ECO:0007669"/>
    <property type="project" value="UniProtKB-EC"/>
</dbReference>
<proteinExistence type="inferred from homology"/>
<dbReference type="GO" id="GO:0005739">
    <property type="term" value="C:mitochondrion"/>
    <property type="evidence" value="ECO:0007669"/>
    <property type="project" value="TreeGrafter"/>
</dbReference>
<evidence type="ECO:0000256" key="10">
    <source>
        <dbReference type="ARBA" id="ARBA00022917"/>
    </source>
</evidence>
<dbReference type="HAMAP" id="MF_00184">
    <property type="entry name" value="Thr_tRNA_synth"/>
    <property type="match status" value="1"/>
</dbReference>
<keyword evidence="4" id="KW-0963">Cytoplasm</keyword>
<dbReference type="InterPro" id="IPR012676">
    <property type="entry name" value="TGS-like"/>
</dbReference>
<dbReference type="Pfam" id="PF03129">
    <property type="entry name" value="HGTP_anticodon"/>
    <property type="match status" value="1"/>
</dbReference>
<dbReference type="InterPro" id="IPR006195">
    <property type="entry name" value="aa-tRNA-synth_II"/>
</dbReference>
<dbReference type="InterPro" id="IPR045864">
    <property type="entry name" value="aa-tRNA-synth_II/BPL/LPL"/>
</dbReference>
<evidence type="ECO:0000256" key="2">
    <source>
        <dbReference type="ARBA" id="ARBA00008226"/>
    </source>
</evidence>
<dbReference type="SUPFAM" id="SSF81271">
    <property type="entry name" value="TGS-like"/>
    <property type="match status" value="1"/>
</dbReference>
<evidence type="ECO:0000256" key="11">
    <source>
        <dbReference type="ARBA" id="ARBA00023146"/>
    </source>
</evidence>
<dbReference type="CDD" id="cd00860">
    <property type="entry name" value="ThrRS_anticodon"/>
    <property type="match status" value="1"/>
</dbReference>
<dbReference type="Pfam" id="PF00587">
    <property type="entry name" value="tRNA-synt_2b"/>
    <property type="match status" value="1"/>
</dbReference>
<keyword evidence="7" id="KW-0547">Nucleotide-binding</keyword>
<feature type="domain" description="TGS" evidence="15">
    <location>
        <begin position="104"/>
        <end position="166"/>
    </location>
</feature>
<dbReference type="InterPro" id="IPR002314">
    <property type="entry name" value="aa-tRNA-synt_IIb"/>
</dbReference>
<evidence type="ECO:0000256" key="4">
    <source>
        <dbReference type="ARBA" id="ARBA00022490"/>
    </source>
</evidence>
<reference evidence="16 17" key="1">
    <citation type="journal article" date="2020" name="ISME J.">
        <title>Uncovering the hidden diversity of litter-decomposition mechanisms in mushroom-forming fungi.</title>
        <authorList>
            <person name="Floudas D."/>
            <person name="Bentzer J."/>
            <person name="Ahren D."/>
            <person name="Johansson T."/>
            <person name="Persson P."/>
            <person name="Tunlid A."/>
        </authorList>
    </citation>
    <scope>NUCLEOTIDE SEQUENCE [LARGE SCALE GENOMIC DNA]</scope>
    <source>
        <strain evidence="16 17">CBS 291.85</strain>
    </source>
</reference>
<dbReference type="InterPro" id="IPR036621">
    <property type="entry name" value="Anticodon-bd_dom_sf"/>
</dbReference>
<dbReference type="SUPFAM" id="SSF55186">
    <property type="entry name" value="ThrRS/AlaRS common domain"/>
    <property type="match status" value="1"/>
</dbReference>
<dbReference type="Gene3D" id="3.40.50.800">
    <property type="entry name" value="Anticodon-binding domain"/>
    <property type="match status" value="1"/>
</dbReference>
<name>A0A8H5CDZ9_9AGAR</name>
<keyword evidence="10" id="KW-0648">Protein biosynthesis</keyword>
<dbReference type="SMART" id="SM00863">
    <property type="entry name" value="tRNA_SAD"/>
    <property type="match status" value="1"/>
</dbReference>
<keyword evidence="8" id="KW-0862">Zinc</keyword>
<evidence type="ECO:0000313" key="16">
    <source>
        <dbReference type="EMBL" id="KAF5339038.1"/>
    </source>
</evidence>
<dbReference type="FunFam" id="3.30.980.10:FF:000005">
    <property type="entry name" value="Threonyl-tRNA synthetase, mitochondrial"/>
    <property type="match status" value="1"/>
</dbReference>
<keyword evidence="5" id="KW-0436">Ligase</keyword>
<evidence type="ECO:0000256" key="1">
    <source>
        <dbReference type="ARBA" id="ARBA00004496"/>
    </source>
</evidence>
<evidence type="ECO:0000256" key="8">
    <source>
        <dbReference type="ARBA" id="ARBA00022833"/>
    </source>
</evidence>
<dbReference type="Gene3D" id="3.30.980.10">
    <property type="entry name" value="Threonyl-trna Synthetase, Chain A, domain 2"/>
    <property type="match status" value="1"/>
</dbReference>
<dbReference type="InterPro" id="IPR033728">
    <property type="entry name" value="ThrRS_core"/>
</dbReference>
<dbReference type="EC" id="6.1.1.3" evidence="3"/>
<evidence type="ECO:0000256" key="5">
    <source>
        <dbReference type="ARBA" id="ARBA00022598"/>
    </source>
</evidence>
<evidence type="ECO:0000313" key="17">
    <source>
        <dbReference type="Proteomes" id="UP000559256"/>
    </source>
</evidence>
<evidence type="ECO:0000256" key="3">
    <source>
        <dbReference type="ARBA" id="ARBA00013163"/>
    </source>
</evidence>
<comment type="catalytic activity">
    <reaction evidence="13">
        <text>tRNA(Thr) + L-threonine + ATP = L-threonyl-tRNA(Thr) + AMP + diphosphate + H(+)</text>
        <dbReference type="Rhea" id="RHEA:24624"/>
        <dbReference type="Rhea" id="RHEA-COMP:9670"/>
        <dbReference type="Rhea" id="RHEA-COMP:9704"/>
        <dbReference type="ChEBI" id="CHEBI:15378"/>
        <dbReference type="ChEBI" id="CHEBI:30616"/>
        <dbReference type="ChEBI" id="CHEBI:33019"/>
        <dbReference type="ChEBI" id="CHEBI:57926"/>
        <dbReference type="ChEBI" id="CHEBI:78442"/>
        <dbReference type="ChEBI" id="CHEBI:78534"/>
        <dbReference type="ChEBI" id="CHEBI:456215"/>
        <dbReference type="EC" id="6.1.1.3"/>
    </reaction>
</comment>
<dbReference type="GO" id="GO:0005524">
    <property type="term" value="F:ATP binding"/>
    <property type="evidence" value="ECO:0007669"/>
    <property type="project" value="UniProtKB-KW"/>
</dbReference>
<dbReference type="FunFam" id="3.10.20.30:FF:000006">
    <property type="entry name" value="Threonine--tRNA ligase, cytoplasmic"/>
    <property type="match status" value="1"/>
</dbReference>
<dbReference type="SUPFAM" id="SSF52954">
    <property type="entry name" value="Class II aaRS ABD-related"/>
    <property type="match status" value="1"/>
</dbReference>
<dbReference type="FunFam" id="3.30.930.10:FF:000002">
    <property type="entry name" value="Threonine--tRNA ligase"/>
    <property type="match status" value="1"/>
</dbReference>
<keyword evidence="17" id="KW-1185">Reference proteome</keyword>
<keyword evidence="6" id="KW-0479">Metal-binding</keyword>
<evidence type="ECO:0000256" key="6">
    <source>
        <dbReference type="ARBA" id="ARBA00022723"/>
    </source>
</evidence>
<keyword evidence="11" id="KW-0030">Aminoacyl-tRNA synthetase</keyword>
<comment type="similarity">
    <text evidence="2">Belongs to the class-II aminoacyl-tRNA synthetase family.</text>
</comment>
<dbReference type="InterPro" id="IPR004154">
    <property type="entry name" value="Anticodon-bd"/>
</dbReference>
<evidence type="ECO:0000256" key="12">
    <source>
        <dbReference type="ARBA" id="ARBA00031900"/>
    </source>
</evidence>
<dbReference type="AlphaFoldDB" id="A0A8H5CDZ9"/>
<dbReference type="PANTHER" id="PTHR11451:SF46">
    <property type="entry name" value="THREONINE--TRNA LIGASE"/>
    <property type="match status" value="1"/>
</dbReference>
<dbReference type="GO" id="GO:0046872">
    <property type="term" value="F:metal ion binding"/>
    <property type="evidence" value="ECO:0007669"/>
    <property type="project" value="UniProtKB-KW"/>
</dbReference>
<evidence type="ECO:0000256" key="9">
    <source>
        <dbReference type="ARBA" id="ARBA00022840"/>
    </source>
</evidence>
<dbReference type="Gene3D" id="3.30.930.10">
    <property type="entry name" value="Bira Bifunctional Protein, Domain 2"/>
    <property type="match status" value="1"/>
</dbReference>
<evidence type="ECO:0000256" key="7">
    <source>
        <dbReference type="ARBA" id="ARBA00022741"/>
    </source>
</evidence>
<dbReference type="InterPro" id="IPR047246">
    <property type="entry name" value="ThrRS_anticodon"/>
</dbReference>
<dbReference type="PROSITE" id="PS50862">
    <property type="entry name" value="AA_TRNA_LIGASE_II"/>
    <property type="match status" value="1"/>
</dbReference>
<dbReference type="InterPro" id="IPR012947">
    <property type="entry name" value="tRNA_SAD"/>
</dbReference>
<dbReference type="NCBIfam" id="TIGR00418">
    <property type="entry name" value="thrS"/>
    <property type="match status" value="1"/>
</dbReference>
<dbReference type="Pfam" id="PF07973">
    <property type="entry name" value="tRNA_SAD"/>
    <property type="match status" value="1"/>
</dbReference>
<dbReference type="InterPro" id="IPR018163">
    <property type="entry name" value="Thr/Ala-tRNA-synth_IIc_edit"/>
</dbReference>
<dbReference type="CDD" id="cd00771">
    <property type="entry name" value="ThrRS_core"/>
    <property type="match status" value="1"/>
</dbReference>
<dbReference type="Pfam" id="PF02824">
    <property type="entry name" value="TGS"/>
    <property type="match status" value="1"/>
</dbReference>
<dbReference type="PANTHER" id="PTHR11451">
    <property type="entry name" value="THREONINE-TRNA LIGASE"/>
    <property type="match status" value="1"/>
</dbReference>
<dbReference type="Gene3D" id="3.10.20.30">
    <property type="match status" value="1"/>
</dbReference>